<dbReference type="EMBL" id="HBGW01078037">
    <property type="protein sequence ID" value="CAD9629948.1"/>
    <property type="molecule type" value="Transcribed_RNA"/>
</dbReference>
<gene>
    <name evidence="3" type="ORF">BRAN1462_LOCUS49582</name>
</gene>
<accession>A0A7S2VFV0</accession>
<keyword evidence="1" id="KW-0175">Coiled coil</keyword>
<feature type="compositionally biased region" description="Polar residues" evidence="2">
    <location>
        <begin position="409"/>
        <end position="419"/>
    </location>
</feature>
<protein>
    <submittedName>
        <fullName evidence="3">Uncharacterized protein</fullName>
    </submittedName>
</protein>
<feature type="compositionally biased region" description="Low complexity" evidence="2">
    <location>
        <begin position="382"/>
        <end position="408"/>
    </location>
</feature>
<feature type="coiled-coil region" evidence="1">
    <location>
        <begin position="179"/>
        <end position="276"/>
    </location>
</feature>
<feature type="compositionally biased region" description="Low complexity" evidence="2">
    <location>
        <begin position="364"/>
        <end position="374"/>
    </location>
</feature>
<reference evidence="3" key="1">
    <citation type="submission" date="2021-01" db="EMBL/GenBank/DDBJ databases">
        <authorList>
            <person name="Corre E."/>
            <person name="Pelletier E."/>
            <person name="Niang G."/>
            <person name="Scheremetjew M."/>
            <person name="Finn R."/>
            <person name="Kale V."/>
            <person name="Holt S."/>
            <person name="Cochrane G."/>
            <person name="Meng A."/>
            <person name="Brown T."/>
            <person name="Cohen L."/>
        </authorList>
    </citation>
    <scope>NUCLEOTIDE SEQUENCE</scope>
    <source>
        <strain evidence="3">RCC3387</strain>
    </source>
</reference>
<proteinExistence type="predicted"/>
<name>A0A7S2VFV0_9DINO</name>
<evidence type="ECO:0000256" key="2">
    <source>
        <dbReference type="SAM" id="MobiDB-lite"/>
    </source>
</evidence>
<sequence length="419" mass="44800">MSGLAGKVRRAAESEEFDLANYDQARCDELAKGAFSEPLPIGEMVRLSFVVGGGKLVRQKYTDDLPKVFMGSLANIGYVNDDSAAVEAGSGGKFKYQHDTGKNLKFVHVFPHIAGASQATAAQDGGDAEDEEEEQPRTPEEILVQCDADDFKELVEDQLPTYGQKKRLLDLLKARVASLEAIEAKMARLEQLSAEEQALFDGVGVEEVKEKAKVVSAELQGMAERGQLTAAEKAAVQEQLEARLAAAEAELQKAEAEGKAKRAQQLTQQLEAIRKTRAAVKDCTPVALPTLRHSAEIAKLHGKLLDIARLEKDKKGNYTVAELTRLGEKPEIEEAIEILSQRSRGWLEADDVFQERLQACLRKASSGAAKKPGASSGGYAGGKTTAGASSGWSTASGGARAAKGKASAPSTRNAFSALS</sequence>
<evidence type="ECO:0000256" key="1">
    <source>
        <dbReference type="SAM" id="Coils"/>
    </source>
</evidence>
<evidence type="ECO:0000313" key="3">
    <source>
        <dbReference type="EMBL" id="CAD9629948.1"/>
    </source>
</evidence>
<organism evidence="3">
    <name type="scientific">Zooxanthella nutricula</name>
    <dbReference type="NCBI Taxonomy" id="1333877"/>
    <lineage>
        <taxon>Eukaryota</taxon>
        <taxon>Sar</taxon>
        <taxon>Alveolata</taxon>
        <taxon>Dinophyceae</taxon>
        <taxon>Peridiniales</taxon>
        <taxon>Peridiniales incertae sedis</taxon>
        <taxon>Zooxanthella</taxon>
    </lineage>
</organism>
<dbReference type="AlphaFoldDB" id="A0A7S2VFV0"/>
<feature type="region of interest" description="Disordered" evidence="2">
    <location>
        <begin position="364"/>
        <end position="419"/>
    </location>
</feature>
<feature type="region of interest" description="Disordered" evidence="2">
    <location>
        <begin position="118"/>
        <end position="138"/>
    </location>
</feature>